<evidence type="ECO:0000313" key="14">
    <source>
        <dbReference type="Proteomes" id="UP000603453"/>
    </source>
</evidence>
<feature type="transmembrane region" description="Helical" evidence="11">
    <location>
        <begin position="98"/>
        <end position="118"/>
    </location>
</feature>
<keyword evidence="7 11" id="KW-1133">Transmembrane helix</keyword>
<gene>
    <name evidence="13" type="ORF">INT47_008464</name>
</gene>
<evidence type="ECO:0000256" key="9">
    <source>
        <dbReference type="ARBA" id="ARBA00023136"/>
    </source>
</evidence>
<feature type="compositionally biased region" description="Acidic residues" evidence="10">
    <location>
        <begin position="305"/>
        <end position="314"/>
    </location>
</feature>
<feature type="domain" description="VTT" evidence="12">
    <location>
        <begin position="121"/>
        <end position="233"/>
    </location>
</feature>
<evidence type="ECO:0000256" key="1">
    <source>
        <dbReference type="ARBA" id="ARBA00002978"/>
    </source>
</evidence>
<reference evidence="13" key="1">
    <citation type="submission" date="2020-12" db="EMBL/GenBank/DDBJ databases">
        <title>Metabolic potential, ecology and presence of endohyphal bacteria is reflected in genomic diversity of Mucoromycotina.</title>
        <authorList>
            <person name="Muszewska A."/>
            <person name="Okrasinska A."/>
            <person name="Steczkiewicz K."/>
            <person name="Drgas O."/>
            <person name="Orlowska M."/>
            <person name="Perlinska-Lenart U."/>
            <person name="Aleksandrzak-Piekarczyk T."/>
            <person name="Szatraj K."/>
            <person name="Zielenkiewicz U."/>
            <person name="Pilsyk S."/>
            <person name="Malc E."/>
            <person name="Mieczkowski P."/>
            <person name="Kruszewska J.S."/>
            <person name="Biernat P."/>
            <person name="Pawlowska J."/>
        </authorList>
    </citation>
    <scope>NUCLEOTIDE SEQUENCE</scope>
    <source>
        <strain evidence="13">WA0000017839</strain>
    </source>
</reference>
<dbReference type="InterPro" id="IPR032816">
    <property type="entry name" value="VTT_dom"/>
</dbReference>
<dbReference type="GO" id="GO:0016192">
    <property type="term" value="P:vesicle-mediated transport"/>
    <property type="evidence" value="ECO:0007669"/>
    <property type="project" value="TreeGrafter"/>
</dbReference>
<feature type="transmembrane region" description="Helical" evidence="11">
    <location>
        <begin position="211"/>
        <end position="231"/>
    </location>
</feature>
<dbReference type="Proteomes" id="UP000603453">
    <property type="component" value="Unassembled WGS sequence"/>
</dbReference>
<evidence type="ECO:0000256" key="5">
    <source>
        <dbReference type="ARBA" id="ARBA00020673"/>
    </source>
</evidence>
<comment type="caution">
    <text evidence="13">The sequence shown here is derived from an EMBL/GenBank/DDBJ whole genome shotgun (WGS) entry which is preliminary data.</text>
</comment>
<evidence type="ECO:0000256" key="3">
    <source>
        <dbReference type="ARBA" id="ARBA00008640"/>
    </source>
</evidence>
<dbReference type="EMBL" id="JAEPRD010000027">
    <property type="protein sequence ID" value="KAG2206995.1"/>
    <property type="molecule type" value="Genomic_DNA"/>
</dbReference>
<comment type="similarity">
    <text evidence="3">Belongs to the TVP38/TMEM64 family.</text>
</comment>
<evidence type="ECO:0000256" key="4">
    <source>
        <dbReference type="ARBA" id="ARBA00013533"/>
    </source>
</evidence>
<proteinExistence type="inferred from homology"/>
<feature type="transmembrane region" description="Helical" evidence="11">
    <location>
        <begin position="58"/>
        <end position="78"/>
    </location>
</feature>
<keyword evidence="9 11" id="KW-0472">Membrane</keyword>
<evidence type="ECO:0000256" key="11">
    <source>
        <dbReference type="SAM" id="Phobius"/>
    </source>
</evidence>
<protein>
    <recommendedName>
        <fullName evidence="4">Golgi apparatus membrane protein TVP38</fullName>
    </recommendedName>
    <alternativeName>
        <fullName evidence="5">Golgi apparatus membrane protein tvp38</fullName>
    </alternativeName>
</protein>
<sequence length="357" mass="40642">MDPHGKAYSDTIEIADLQQEEPLLRGEDSLPTVYQPSRFQRFGQHFTKRNVKKQIYAWRWPILFILASFVMGCIMWTYRRQVFEGLETLSAGLKGMGFKGYIVMSALIFSSAFPPLIGYGTYQTLSGFTFGFQKGFPISYFSALTGAIVCFSLSRRFLKASVTRTLHKYPNLEAVVKAVEKKGFKLFILIRLSPYPFNLLNVLFASTNISLFHFAAGTALTLLKIAFHVYIGANLTSFAKHILGEDEDMTEGQIRAEKVQNFVMVIGSLITFVGMAYIYRVAKAAVKEANTPDHEEMVGFLQEIEEEEEEEEDHREEHELEPRQSVSLDVWDAWGDDDDDEEENEPTFKKQVVGKND</sequence>
<evidence type="ECO:0000256" key="10">
    <source>
        <dbReference type="SAM" id="MobiDB-lite"/>
    </source>
</evidence>
<dbReference type="InterPro" id="IPR051076">
    <property type="entry name" value="Golgi_membrane_TVP38/TMEM64"/>
</dbReference>
<keyword evidence="8" id="KW-0333">Golgi apparatus</keyword>
<comment type="subcellular location">
    <subcellularLocation>
        <location evidence="2">Golgi apparatus membrane</location>
        <topology evidence="2">Multi-pass membrane protein</topology>
    </subcellularLocation>
</comment>
<dbReference type="Pfam" id="PF09335">
    <property type="entry name" value="VTT_dom"/>
    <property type="match status" value="1"/>
</dbReference>
<feature type="region of interest" description="Disordered" evidence="10">
    <location>
        <begin position="305"/>
        <end position="357"/>
    </location>
</feature>
<dbReference type="AlphaFoldDB" id="A0A8H7RAN0"/>
<evidence type="ECO:0000313" key="13">
    <source>
        <dbReference type="EMBL" id="KAG2206995.1"/>
    </source>
</evidence>
<dbReference type="GO" id="GO:0000022">
    <property type="term" value="P:mitotic spindle elongation"/>
    <property type="evidence" value="ECO:0007669"/>
    <property type="project" value="TreeGrafter"/>
</dbReference>
<evidence type="ECO:0000259" key="12">
    <source>
        <dbReference type="Pfam" id="PF09335"/>
    </source>
</evidence>
<feature type="compositionally biased region" description="Acidic residues" evidence="10">
    <location>
        <begin position="334"/>
        <end position="345"/>
    </location>
</feature>
<dbReference type="PANTHER" id="PTHR47549">
    <property type="entry name" value="GOLGI APPARATUS MEMBRANE PROTEIN TVP38-RELATED"/>
    <property type="match status" value="1"/>
</dbReference>
<evidence type="ECO:0000256" key="6">
    <source>
        <dbReference type="ARBA" id="ARBA00022692"/>
    </source>
</evidence>
<evidence type="ECO:0000256" key="7">
    <source>
        <dbReference type="ARBA" id="ARBA00022989"/>
    </source>
</evidence>
<name>A0A8H7RAN0_9FUNG</name>
<feature type="transmembrane region" description="Helical" evidence="11">
    <location>
        <begin position="259"/>
        <end position="279"/>
    </location>
</feature>
<dbReference type="OrthoDB" id="166803at2759"/>
<keyword evidence="6 11" id="KW-0812">Transmembrane</keyword>
<evidence type="ECO:0000256" key="8">
    <source>
        <dbReference type="ARBA" id="ARBA00023034"/>
    </source>
</evidence>
<comment type="function">
    <text evidence="1">Golgi membrane protein involved in vesicular trafficking and spindle migration.</text>
</comment>
<feature type="transmembrane region" description="Helical" evidence="11">
    <location>
        <begin position="138"/>
        <end position="158"/>
    </location>
</feature>
<dbReference type="GO" id="GO:0000139">
    <property type="term" value="C:Golgi membrane"/>
    <property type="evidence" value="ECO:0007669"/>
    <property type="project" value="UniProtKB-SubCell"/>
</dbReference>
<keyword evidence="14" id="KW-1185">Reference proteome</keyword>
<dbReference type="PANTHER" id="PTHR47549:SF3">
    <property type="entry name" value="GOLGI APPARATUS MEMBRANE PROTEIN TVP38"/>
    <property type="match status" value="1"/>
</dbReference>
<evidence type="ECO:0000256" key="2">
    <source>
        <dbReference type="ARBA" id="ARBA00004653"/>
    </source>
</evidence>
<accession>A0A8H7RAN0</accession>
<organism evidence="13 14">
    <name type="scientific">Mucor saturninus</name>
    <dbReference type="NCBI Taxonomy" id="64648"/>
    <lineage>
        <taxon>Eukaryota</taxon>
        <taxon>Fungi</taxon>
        <taxon>Fungi incertae sedis</taxon>
        <taxon>Mucoromycota</taxon>
        <taxon>Mucoromycotina</taxon>
        <taxon>Mucoromycetes</taxon>
        <taxon>Mucorales</taxon>
        <taxon>Mucorineae</taxon>
        <taxon>Mucoraceae</taxon>
        <taxon>Mucor</taxon>
    </lineage>
</organism>